<keyword evidence="1" id="KW-0812">Transmembrane</keyword>
<sequence>MTLASAWLAFGDKAAVGGDISLSRWPSTPWIIVGTLGVIFFGATALIGIAVLLFNPSHRTLPEELEPILRARWQPDSWTEGDSA</sequence>
<evidence type="ECO:0000256" key="1">
    <source>
        <dbReference type="SAM" id="Phobius"/>
    </source>
</evidence>
<gene>
    <name evidence="2" type="ORF">GP2_026_00920</name>
</gene>
<accession>A0ABQ0IMR3</accession>
<dbReference type="RefSeq" id="WP_006901081.1">
    <property type="nucleotide sequence ID" value="NZ_BAOQ01000026.1"/>
</dbReference>
<dbReference type="Proteomes" id="UP000035021">
    <property type="component" value="Unassembled WGS sequence"/>
</dbReference>
<comment type="caution">
    <text evidence="2">The sequence shown here is derived from an EMBL/GenBank/DDBJ whole genome shotgun (WGS) entry which is preliminary data.</text>
</comment>
<evidence type="ECO:0000313" key="3">
    <source>
        <dbReference type="Proteomes" id="UP000035021"/>
    </source>
</evidence>
<feature type="transmembrane region" description="Helical" evidence="1">
    <location>
        <begin position="30"/>
        <end position="54"/>
    </location>
</feature>
<reference evidence="2 3" key="1">
    <citation type="submission" date="2013-02" db="EMBL/GenBank/DDBJ databases">
        <title>Whole genome shotgun sequence of Gordonia paraffinivorans NBRC 108238.</title>
        <authorList>
            <person name="Isaki-Nakamura S."/>
            <person name="Hosoyama A."/>
            <person name="Tsuchikane K."/>
            <person name="Ando Y."/>
            <person name="Baba S."/>
            <person name="Ohji S."/>
            <person name="Hamada M."/>
            <person name="Tamura T."/>
            <person name="Yamazoe A."/>
            <person name="Yamazaki S."/>
            <person name="Fujita N."/>
        </authorList>
    </citation>
    <scope>NUCLEOTIDE SEQUENCE [LARGE SCALE GENOMIC DNA]</scope>
    <source>
        <strain evidence="2 3">NBRC 108238</strain>
    </source>
</reference>
<organism evidence="2 3">
    <name type="scientific">Gordonia paraffinivorans NBRC 108238</name>
    <dbReference type="NCBI Taxonomy" id="1223543"/>
    <lineage>
        <taxon>Bacteria</taxon>
        <taxon>Bacillati</taxon>
        <taxon>Actinomycetota</taxon>
        <taxon>Actinomycetes</taxon>
        <taxon>Mycobacteriales</taxon>
        <taxon>Gordoniaceae</taxon>
        <taxon>Gordonia</taxon>
    </lineage>
</organism>
<protein>
    <submittedName>
        <fullName evidence="2">Uncharacterized protein</fullName>
    </submittedName>
</protein>
<name>A0ABQ0IMR3_9ACTN</name>
<proteinExistence type="predicted"/>
<keyword evidence="1" id="KW-1133">Transmembrane helix</keyword>
<evidence type="ECO:0000313" key="2">
    <source>
        <dbReference type="EMBL" id="GAC84855.1"/>
    </source>
</evidence>
<keyword evidence="3" id="KW-1185">Reference proteome</keyword>
<keyword evidence="1" id="KW-0472">Membrane</keyword>
<dbReference type="EMBL" id="BAOQ01000026">
    <property type="protein sequence ID" value="GAC84855.1"/>
    <property type="molecule type" value="Genomic_DNA"/>
</dbReference>